<gene>
    <name evidence="2" type="ORF">G6M90_00g058960</name>
</gene>
<dbReference type="EMBL" id="CP058934">
    <property type="protein sequence ID" value="QLI68801.1"/>
    <property type="molecule type" value="Genomic_DNA"/>
</dbReference>
<dbReference type="KEGG" id="mbrn:90967822"/>
<evidence type="ECO:0000313" key="2">
    <source>
        <dbReference type="EMBL" id="QLI68801.1"/>
    </source>
</evidence>
<accession>A0A7D5YTR5</accession>
<dbReference type="AlphaFoldDB" id="A0A7D5YTR5"/>
<name>A0A7D5YTR5_9HYPO</name>
<dbReference type="GeneID" id="90967822"/>
<protein>
    <submittedName>
        <fullName evidence="2">Uncharacterized protein</fullName>
    </submittedName>
</protein>
<feature type="compositionally biased region" description="Polar residues" evidence="1">
    <location>
        <begin position="28"/>
        <end position="38"/>
    </location>
</feature>
<dbReference type="RefSeq" id="XP_065986671.1">
    <property type="nucleotide sequence ID" value="XM_066130673.1"/>
</dbReference>
<proteinExistence type="predicted"/>
<organism evidence="2 3">
    <name type="scientific">Metarhizium brunneum</name>
    <dbReference type="NCBI Taxonomy" id="500148"/>
    <lineage>
        <taxon>Eukaryota</taxon>
        <taxon>Fungi</taxon>
        <taxon>Dikarya</taxon>
        <taxon>Ascomycota</taxon>
        <taxon>Pezizomycotina</taxon>
        <taxon>Sordariomycetes</taxon>
        <taxon>Hypocreomycetidae</taxon>
        <taxon>Hypocreales</taxon>
        <taxon>Clavicipitaceae</taxon>
        <taxon>Metarhizium</taxon>
    </lineage>
</organism>
<evidence type="ECO:0000256" key="1">
    <source>
        <dbReference type="SAM" id="MobiDB-lite"/>
    </source>
</evidence>
<sequence length="284" mass="32356">MSSQGMPNPTPLSHEAVMHDSQPVLNAFSPSTNKMSSKPHTEEPANDGQSLVCAPVDGEEEGDARAGLTEPHDWTNEQLAYFRHLLDIGTSWHRAQVKGWKPAWTEPFWTDTRTAYLTEVVSRSKTWDEVLARFAEKFQANKSAPATRSRVKKLGLNIDHLRTHQLFTKAEKDYFDELAESGFKGKKMYERFWERFGKRITGVSLARRLSARMKKKKEADPSLRVSNSRWTPEEASFVQECLDSGMRQAEIIPHFRRKFGDGRSDWSICAARGRLVKAEDAAEE</sequence>
<reference evidence="2 3" key="1">
    <citation type="submission" date="2020-07" db="EMBL/GenBank/DDBJ databases">
        <title>Telomere length de novo assembly of all 7 chromosomes of the fungus, Metarhizium brunneum, using a novel assembly pipeline.</title>
        <authorList>
            <person name="Saud z."/>
            <person name="Kortsinoglou A."/>
            <person name="Kouvelis V.N."/>
            <person name="Butt T.M."/>
        </authorList>
    </citation>
    <scope>NUCLEOTIDE SEQUENCE [LARGE SCALE GENOMIC DNA]</scope>
    <source>
        <strain evidence="2 3">4556</strain>
    </source>
</reference>
<feature type="region of interest" description="Disordered" evidence="1">
    <location>
        <begin position="1"/>
        <end position="54"/>
    </location>
</feature>
<dbReference type="Proteomes" id="UP000510686">
    <property type="component" value="Chromosome 3"/>
</dbReference>
<evidence type="ECO:0000313" key="3">
    <source>
        <dbReference type="Proteomes" id="UP000510686"/>
    </source>
</evidence>
<keyword evidence="3" id="KW-1185">Reference proteome</keyword>